<dbReference type="EMBL" id="JBHSQO010000015">
    <property type="protein sequence ID" value="MFC6090978.1"/>
    <property type="molecule type" value="Genomic_DNA"/>
</dbReference>
<comment type="caution">
    <text evidence="1">The sequence shown here is derived from an EMBL/GenBank/DDBJ whole genome shotgun (WGS) entry which is preliminary data.</text>
</comment>
<protein>
    <submittedName>
        <fullName evidence="1">Uncharacterized protein</fullName>
    </submittedName>
</protein>
<dbReference type="Proteomes" id="UP001596220">
    <property type="component" value="Unassembled WGS sequence"/>
</dbReference>
<evidence type="ECO:0000313" key="2">
    <source>
        <dbReference type="Proteomes" id="UP001596220"/>
    </source>
</evidence>
<proteinExistence type="predicted"/>
<accession>A0ABW1P7B5</accession>
<name>A0ABW1P7B5_9PSEU</name>
<evidence type="ECO:0000313" key="1">
    <source>
        <dbReference type="EMBL" id="MFC6090978.1"/>
    </source>
</evidence>
<reference evidence="2" key="1">
    <citation type="journal article" date="2019" name="Int. J. Syst. Evol. Microbiol.">
        <title>The Global Catalogue of Microorganisms (GCM) 10K type strain sequencing project: providing services to taxonomists for standard genome sequencing and annotation.</title>
        <authorList>
            <consortium name="The Broad Institute Genomics Platform"/>
            <consortium name="The Broad Institute Genome Sequencing Center for Infectious Disease"/>
            <person name="Wu L."/>
            <person name="Ma J."/>
        </authorList>
    </citation>
    <scope>NUCLEOTIDE SEQUENCE [LARGE SCALE GENOMIC DNA]</scope>
    <source>
        <strain evidence="2">CGMCC 4.7246</strain>
    </source>
</reference>
<dbReference type="RefSeq" id="WP_380637181.1">
    <property type="nucleotide sequence ID" value="NZ_JBHSQO010000015.1"/>
</dbReference>
<sequence>METLKPGTALFTGPSGAVLRDATGELFAVALPDETVEAVRAALTGDAPAPPELAAFARAGHLGRRAAWPGDRRVVAVLDTAGGPDDELVRALDLAGAKVVVVPPDPAAVLALAPAALCAWHDGPAPEHWLELDVLAGHGIAWQRVSREGRHVLLEPLGVSHRDVRLRRLAAAGSGHGHLRAYWAGTRVVTGDEAPDAVERRLVAALAVKDLTRRLAGATGAGGPLTPAGVPADRRLRVLDLDTGAIADHPVLPVPDSAP</sequence>
<gene>
    <name evidence="1" type="ORF">ACFP3R_16995</name>
</gene>
<organism evidence="1 2">
    <name type="scientific">Saccharothrix lopnurensis</name>
    <dbReference type="NCBI Taxonomy" id="1670621"/>
    <lineage>
        <taxon>Bacteria</taxon>
        <taxon>Bacillati</taxon>
        <taxon>Actinomycetota</taxon>
        <taxon>Actinomycetes</taxon>
        <taxon>Pseudonocardiales</taxon>
        <taxon>Pseudonocardiaceae</taxon>
        <taxon>Saccharothrix</taxon>
    </lineage>
</organism>
<keyword evidence="2" id="KW-1185">Reference proteome</keyword>